<proteinExistence type="predicted"/>
<gene>
    <name evidence="10" type="ORF">X801_08935</name>
</gene>
<evidence type="ECO:0000256" key="2">
    <source>
        <dbReference type="ARBA" id="ARBA00004496"/>
    </source>
</evidence>
<keyword evidence="3" id="KW-0963">Cytoplasm</keyword>
<evidence type="ECO:0000313" key="11">
    <source>
        <dbReference type="Proteomes" id="UP000243686"/>
    </source>
</evidence>
<protein>
    <recommendedName>
        <fullName evidence="9">SET domain-containing protein</fullName>
    </recommendedName>
</protein>
<dbReference type="AlphaFoldDB" id="A0A1S8WLF7"/>
<evidence type="ECO:0000256" key="7">
    <source>
        <dbReference type="ARBA" id="ARBA00023242"/>
    </source>
</evidence>
<reference evidence="10 11" key="1">
    <citation type="submission" date="2015-03" db="EMBL/GenBank/DDBJ databases">
        <title>Draft genome of the nematode, Opisthorchis viverrini.</title>
        <authorList>
            <person name="Mitreva M."/>
        </authorList>
    </citation>
    <scope>NUCLEOTIDE SEQUENCE [LARGE SCALE GENOMIC DNA]</scope>
    <source>
        <strain evidence="10">Khon Kaen</strain>
    </source>
</reference>
<dbReference type="InterPro" id="IPR052097">
    <property type="entry name" value="SET-MYND_domain_protein"/>
</dbReference>
<dbReference type="EMBL" id="KV906140">
    <property type="protein sequence ID" value="OON15266.1"/>
    <property type="molecule type" value="Genomic_DNA"/>
</dbReference>
<keyword evidence="6" id="KW-0949">S-adenosyl-L-methionine</keyword>
<dbReference type="Gene3D" id="6.10.140.2220">
    <property type="match status" value="1"/>
</dbReference>
<dbReference type="GO" id="GO:0008168">
    <property type="term" value="F:methyltransferase activity"/>
    <property type="evidence" value="ECO:0007669"/>
    <property type="project" value="UniProtKB-KW"/>
</dbReference>
<dbReference type="PROSITE" id="PS50280">
    <property type="entry name" value="SET"/>
    <property type="match status" value="1"/>
</dbReference>
<organism evidence="10 11">
    <name type="scientific">Opisthorchis viverrini</name>
    <name type="common">Southeast Asian liver fluke</name>
    <dbReference type="NCBI Taxonomy" id="6198"/>
    <lineage>
        <taxon>Eukaryota</taxon>
        <taxon>Metazoa</taxon>
        <taxon>Spiralia</taxon>
        <taxon>Lophotrochozoa</taxon>
        <taxon>Platyhelminthes</taxon>
        <taxon>Trematoda</taxon>
        <taxon>Digenea</taxon>
        <taxon>Opisthorchiida</taxon>
        <taxon>Opisthorchiata</taxon>
        <taxon>Opisthorchiidae</taxon>
        <taxon>Opisthorchis</taxon>
    </lineage>
</organism>
<evidence type="ECO:0000313" key="10">
    <source>
        <dbReference type="EMBL" id="OON15266.1"/>
    </source>
</evidence>
<dbReference type="PANTHER" id="PTHR46165">
    <property type="entry name" value="SET AND MYND DOMAIN-CONTAINING PROTEIN 4"/>
    <property type="match status" value="1"/>
</dbReference>
<dbReference type="GO" id="GO:0032259">
    <property type="term" value="P:methylation"/>
    <property type="evidence" value="ECO:0007669"/>
    <property type="project" value="UniProtKB-KW"/>
</dbReference>
<keyword evidence="4" id="KW-0489">Methyltransferase</keyword>
<evidence type="ECO:0000256" key="1">
    <source>
        <dbReference type="ARBA" id="ARBA00004123"/>
    </source>
</evidence>
<accession>A0A1S8WLF7</accession>
<dbReference type="InterPro" id="IPR044421">
    <property type="entry name" value="SMYD4_SET"/>
</dbReference>
<feature type="domain" description="SET" evidence="9">
    <location>
        <begin position="270"/>
        <end position="556"/>
    </location>
</feature>
<evidence type="ECO:0000256" key="6">
    <source>
        <dbReference type="ARBA" id="ARBA00022691"/>
    </source>
</evidence>
<keyword evidence="11" id="KW-1185">Reference proteome</keyword>
<evidence type="ECO:0000256" key="4">
    <source>
        <dbReference type="ARBA" id="ARBA00022603"/>
    </source>
</evidence>
<comment type="subcellular location">
    <subcellularLocation>
        <location evidence="2">Cytoplasm</location>
    </subcellularLocation>
    <subcellularLocation>
        <location evidence="1">Nucleus</location>
    </subcellularLocation>
</comment>
<dbReference type="CDD" id="cd10536">
    <property type="entry name" value="SET_SMYD4"/>
    <property type="match status" value="1"/>
</dbReference>
<dbReference type="Proteomes" id="UP000243686">
    <property type="component" value="Unassembled WGS sequence"/>
</dbReference>
<dbReference type="SUPFAM" id="SSF82199">
    <property type="entry name" value="SET domain"/>
    <property type="match status" value="1"/>
</dbReference>
<dbReference type="InterPro" id="IPR046341">
    <property type="entry name" value="SET_dom_sf"/>
</dbReference>
<dbReference type="GO" id="GO:0042826">
    <property type="term" value="F:histone deacetylase binding"/>
    <property type="evidence" value="ECO:0007669"/>
    <property type="project" value="TreeGrafter"/>
</dbReference>
<dbReference type="InterPro" id="IPR011990">
    <property type="entry name" value="TPR-like_helical_dom_sf"/>
</dbReference>
<name>A0A1S8WLF7_OPIVI</name>
<dbReference type="GO" id="GO:0005634">
    <property type="term" value="C:nucleus"/>
    <property type="evidence" value="ECO:0007669"/>
    <property type="project" value="UniProtKB-SubCell"/>
</dbReference>
<keyword evidence="5" id="KW-0808">Transferase</keyword>
<dbReference type="Gene3D" id="2.170.270.10">
    <property type="entry name" value="SET domain"/>
    <property type="match status" value="1"/>
</dbReference>
<evidence type="ECO:0000256" key="5">
    <source>
        <dbReference type="ARBA" id="ARBA00022679"/>
    </source>
</evidence>
<keyword evidence="7" id="KW-0539">Nucleus</keyword>
<dbReference type="PANTHER" id="PTHR46165:SF2">
    <property type="entry name" value="SET AND MYND DOMAIN-CONTAINING PROTEIN 4"/>
    <property type="match status" value="1"/>
</dbReference>
<sequence length="769" mass="86937">MPADLVSSLWSRLLDIELNIVKKNDKLAERLLKKPFDCQTSTLYSQMAEGANSTQTAARYYHSIVKYIEDKEASEGLRRILCFIEDLSSGEVEVKNVEKARQFRESGNRFFRSGKLSRSSELYRQALLHAPHAFPLFHNHASPPMDSTEAALLHGNLSAVFARQQSWTACLWESIIATELHLIANRPGICSLVRRLWSRITQCCDHIGLSYPKVTLPELHHVVTIRQAFLQLSTASDVGAPTYELPEPRYGFQEAILRCVLSFQYPGLSCGLLVTESKQKGRYVVATEEFQPGDVLAVEPASGWPASGPRTTVSASGDCLLLLPSQRMSKCTACLNPLSAIGYLCPNCCDTAYCAPPSKCFFRHLTKSDEVVSFSQPPWHTAECRFMFLLNSTGLGHLCFRLAWLRRKNHRQMSSRQLTIDQLVSHFDEFEVEDLFQYAVTAWLLAKLLSRSFCDQDTMTELIDGLWCFDTLRRLQCNAHAITDVQETFQLEMEDETYHALPRLGQVRVATALFPCVSMLNHACEPSVSNSFENQFIILRCTKPIHLSDEVYNCYGPHYLHDTSNSSRRAQLQKQYFFNCSCQHCANPRCAHVLKPTTAVQKQWDAALSRMMRVTETNSPTLPELQNTWSQACQIGTLSCPFCDGHWWPQGESPGSLWDTAGQRCITAALTTLDPHISNRLKLLGVQCFAKSVDWVSKHFGDHSSEYLWELLNFFRTAVEVLDQWPSGILETHALSIPTSLEGVRKTIFSLACLLYGQRNAKEIEGRFL</sequence>
<evidence type="ECO:0000259" key="9">
    <source>
        <dbReference type="PROSITE" id="PS50280"/>
    </source>
</evidence>
<comment type="catalytic activity">
    <reaction evidence="8">
        <text>L-lysyl-[protein] + S-adenosyl-L-methionine = N(6)-methyl-L-lysyl-[protein] + S-adenosyl-L-homocysteine + H(+)</text>
        <dbReference type="Rhea" id="RHEA:51736"/>
        <dbReference type="Rhea" id="RHEA-COMP:9752"/>
        <dbReference type="Rhea" id="RHEA-COMP:13053"/>
        <dbReference type="ChEBI" id="CHEBI:15378"/>
        <dbReference type="ChEBI" id="CHEBI:29969"/>
        <dbReference type="ChEBI" id="CHEBI:57856"/>
        <dbReference type="ChEBI" id="CHEBI:59789"/>
        <dbReference type="ChEBI" id="CHEBI:61929"/>
    </reaction>
</comment>
<dbReference type="GO" id="GO:0005737">
    <property type="term" value="C:cytoplasm"/>
    <property type="evidence" value="ECO:0007669"/>
    <property type="project" value="UniProtKB-SubCell"/>
</dbReference>
<dbReference type="InterPro" id="IPR001214">
    <property type="entry name" value="SET_dom"/>
</dbReference>
<evidence type="ECO:0000256" key="8">
    <source>
        <dbReference type="ARBA" id="ARBA00048985"/>
    </source>
</evidence>
<dbReference type="Gene3D" id="1.10.220.160">
    <property type="match status" value="1"/>
</dbReference>
<evidence type="ECO:0000256" key="3">
    <source>
        <dbReference type="ARBA" id="ARBA00022490"/>
    </source>
</evidence>
<dbReference type="Gene3D" id="1.25.40.10">
    <property type="entry name" value="Tetratricopeptide repeat domain"/>
    <property type="match status" value="1"/>
</dbReference>